<dbReference type="VEuPathDB" id="FungiDB:SI65_10366"/>
<organism evidence="4 5">
    <name type="scientific">Aspergillus cristatus</name>
    <name type="common">Chinese Fuzhuan brick tea-fermentation fungus</name>
    <name type="synonym">Eurotium cristatum</name>
    <dbReference type="NCBI Taxonomy" id="573508"/>
    <lineage>
        <taxon>Eukaryota</taxon>
        <taxon>Fungi</taxon>
        <taxon>Dikarya</taxon>
        <taxon>Ascomycota</taxon>
        <taxon>Pezizomycotina</taxon>
        <taxon>Eurotiomycetes</taxon>
        <taxon>Eurotiomycetidae</taxon>
        <taxon>Eurotiales</taxon>
        <taxon>Aspergillaceae</taxon>
        <taxon>Aspergillus</taxon>
        <taxon>Aspergillus subgen. Aspergillus</taxon>
    </lineage>
</organism>
<keyword evidence="1" id="KW-0863">Zinc-finger</keyword>
<feature type="region of interest" description="Disordered" evidence="2">
    <location>
        <begin position="1"/>
        <end position="45"/>
    </location>
</feature>
<dbReference type="SUPFAM" id="SSF57756">
    <property type="entry name" value="Retrovirus zinc finger-like domains"/>
    <property type="match status" value="1"/>
</dbReference>
<evidence type="ECO:0000313" key="5">
    <source>
        <dbReference type="Proteomes" id="UP000094569"/>
    </source>
</evidence>
<evidence type="ECO:0000313" key="4">
    <source>
        <dbReference type="EMBL" id="ODM14223.1"/>
    </source>
</evidence>
<keyword evidence="1" id="KW-0479">Metal-binding</keyword>
<name>A0A1E3AZT6_ASPCR</name>
<dbReference type="GO" id="GO:0008270">
    <property type="term" value="F:zinc ion binding"/>
    <property type="evidence" value="ECO:0007669"/>
    <property type="project" value="UniProtKB-KW"/>
</dbReference>
<feature type="compositionally biased region" description="Basic and acidic residues" evidence="2">
    <location>
        <begin position="221"/>
        <end position="231"/>
    </location>
</feature>
<feature type="region of interest" description="Disordered" evidence="2">
    <location>
        <begin position="221"/>
        <end position="272"/>
    </location>
</feature>
<protein>
    <recommendedName>
        <fullName evidence="3">CCHC-type domain-containing protein</fullName>
    </recommendedName>
</protein>
<dbReference type="AlphaFoldDB" id="A0A1E3AZT6"/>
<dbReference type="Proteomes" id="UP000094569">
    <property type="component" value="Unassembled WGS sequence"/>
</dbReference>
<reference evidence="4 5" key="1">
    <citation type="journal article" date="2016" name="BMC Genomics">
        <title>Comparative genomic and transcriptomic analyses of the Fuzhuan brick tea-fermentation fungus Aspergillus cristatus.</title>
        <authorList>
            <person name="Ge Y."/>
            <person name="Wang Y."/>
            <person name="Liu Y."/>
            <person name="Tan Y."/>
            <person name="Ren X."/>
            <person name="Zhang X."/>
            <person name="Hyde K.D."/>
            <person name="Liu Y."/>
            <person name="Liu Z."/>
        </authorList>
    </citation>
    <scope>NUCLEOTIDE SEQUENCE [LARGE SCALE GENOMIC DNA]</scope>
    <source>
        <strain evidence="4 5">GZAAS20.1005</strain>
    </source>
</reference>
<proteinExistence type="predicted"/>
<feature type="compositionally biased region" description="Polar residues" evidence="2">
    <location>
        <begin position="24"/>
        <end position="43"/>
    </location>
</feature>
<dbReference type="OrthoDB" id="4526134at2759"/>
<keyword evidence="1" id="KW-0862">Zinc</keyword>
<feature type="domain" description="CCHC-type" evidence="3">
    <location>
        <begin position="293"/>
        <end position="307"/>
    </location>
</feature>
<gene>
    <name evidence="4" type="ORF">SI65_10366</name>
</gene>
<dbReference type="EMBL" id="JXNT01000052">
    <property type="protein sequence ID" value="ODM14223.1"/>
    <property type="molecule type" value="Genomic_DNA"/>
</dbReference>
<dbReference type="PROSITE" id="PS50158">
    <property type="entry name" value="ZF_CCHC"/>
    <property type="match status" value="1"/>
</dbReference>
<dbReference type="GO" id="GO:0003676">
    <property type="term" value="F:nucleic acid binding"/>
    <property type="evidence" value="ECO:0007669"/>
    <property type="project" value="InterPro"/>
</dbReference>
<evidence type="ECO:0000256" key="1">
    <source>
        <dbReference type="PROSITE-ProRule" id="PRU00047"/>
    </source>
</evidence>
<sequence>MPTYEAPTISDHEESTLSAEPETTDSQETPSTMSQSNDNNSVHQRPRQILPDPEVFKGDIASYQNFKHLLKAKLHVDRKALGGPYECLWYAYGRLSGNAASHILPWMIANADSPTMVNDDTVTKLFEHLDFNYMDKELQRKAMYNLSTLKQGNKTINELLATFDRYLMEAGQQNQPDNMKIFWLENTLNDDIFNRLVNAPTCKTFSEYCVQLQGIYDRHQKYQQRSAEHRRPPNRRTTTPMFPPPATSPTATPTQGDPMDWEPTISHARNPQRKRARWVSGKEIERRKQERCCFRCGSAGHQISQCPFLPAQRPTARVAEFTAEDVTDAVLDDTQATPVPDVPSGKA</sequence>
<comment type="caution">
    <text evidence="4">The sequence shown here is derived from an EMBL/GenBank/DDBJ whole genome shotgun (WGS) entry which is preliminary data.</text>
</comment>
<dbReference type="InterPro" id="IPR001878">
    <property type="entry name" value="Znf_CCHC"/>
</dbReference>
<accession>A0A1E3AZT6</accession>
<dbReference type="STRING" id="573508.A0A1E3AZT6"/>
<evidence type="ECO:0000256" key="2">
    <source>
        <dbReference type="SAM" id="MobiDB-lite"/>
    </source>
</evidence>
<evidence type="ECO:0000259" key="3">
    <source>
        <dbReference type="PROSITE" id="PS50158"/>
    </source>
</evidence>
<keyword evidence="5" id="KW-1185">Reference proteome</keyword>
<dbReference type="InterPro" id="IPR036875">
    <property type="entry name" value="Znf_CCHC_sf"/>
</dbReference>